<dbReference type="InterPro" id="IPR003607">
    <property type="entry name" value="HD/PDEase_dom"/>
</dbReference>
<dbReference type="InterPro" id="IPR000160">
    <property type="entry name" value="GGDEF_dom"/>
</dbReference>
<dbReference type="Proteomes" id="UP000177025">
    <property type="component" value="Unassembled WGS sequence"/>
</dbReference>
<evidence type="ECO:0000313" key="3">
    <source>
        <dbReference type="EMBL" id="OGC38875.1"/>
    </source>
</evidence>
<dbReference type="NCBIfam" id="TIGR00254">
    <property type="entry name" value="GGDEF"/>
    <property type="match status" value="1"/>
</dbReference>
<feature type="domain" description="HD-GYP" evidence="2">
    <location>
        <begin position="269"/>
        <end position="461"/>
    </location>
</feature>
<dbReference type="Pfam" id="PF00990">
    <property type="entry name" value="GGDEF"/>
    <property type="match status" value="1"/>
</dbReference>
<dbReference type="Gene3D" id="3.30.70.270">
    <property type="match status" value="1"/>
</dbReference>
<dbReference type="InterPro" id="IPR029787">
    <property type="entry name" value="Nucleotide_cyclase"/>
</dbReference>
<dbReference type="Gene3D" id="3.40.50.2300">
    <property type="match status" value="1"/>
</dbReference>
<dbReference type="CDD" id="cd01949">
    <property type="entry name" value="GGDEF"/>
    <property type="match status" value="1"/>
</dbReference>
<proteinExistence type="predicted"/>
<dbReference type="NCBIfam" id="TIGR00277">
    <property type="entry name" value="HDIG"/>
    <property type="match status" value="1"/>
</dbReference>
<dbReference type="InterPro" id="IPR037522">
    <property type="entry name" value="HD_GYP_dom"/>
</dbReference>
<dbReference type="PANTHER" id="PTHR43155">
    <property type="entry name" value="CYCLIC DI-GMP PHOSPHODIESTERASE PA4108-RELATED"/>
    <property type="match status" value="1"/>
</dbReference>
<dbReference type="PROSITE" id="PS50887">
    <property type="entry name" value="GGDEF"/>
    <property type="match status" value="1"/>
</dbReference>
<dbReference type="CDD" id="cd00077">
    <property type="entry name" value="HDc"/>
    <property type="match status" value="1"/>
</dbReference>
<dbReference type="SUPFAM" id="SSF55073">
    <property type="entry name" value="Nucleotide cyclase"/>
    <property type="match status" value="1"/>
</dbReference>
<evidence type="ECO:0000259" key="1">
    <source>
        <dbReference type="PROSITE" id="PS50887"/>
    </source>
</evidence>
<evidence type="ECO:0000259" key="2">
    <source>
        <dbReference type="PROSITE" id="PS51832"/>
    </source>
</evidence>
<dbReference type="AlphaFoldDB" id="A0A1F4U1M9"/>
<feature type="domain" description="GGDEF" evidence="1">
    <location>
        <begin position="1"/>
        <end position="110"/>
    </location>
</feature>
<dbReference type="SUPFAM" id="SSF52172">
    <property type="entry name" value="CheY-like"/>
    <property type="match status" value="1"/>
</dbReference>
<organism evidence="3 4">
    <name type="scientific">candidate division WOR-3 bacterium RBG_13_43_14</name>
    <dbReference type="NCBI Taxonomy" id="1802590"/>
    <lineage>
        <taxon>Bacteria</taxon>
        <taxon>Bacteria division WOR-3</taxon>
    </lineage>
</organism>
<dbReference type="SMART" id="SM00471">
    <property type="entry name" value="HDc"/>
    <property type="match status" value="1"/>
</dbReference>
<feature type="non-terminal residue" evidence="3">
    <location>
        <position position="1"/>
    </location>
</feature>
<dbReference type="PROSITE" id="PS51832">
    <property type="entry name" value="HD_GYP"/>
    <property type="match status" value="1"/>
</dbReference>
<dbReference type="Gene3D" id="1.10.3210.10">
    <property type="entry name" value="Hypothetical protein af1432"/>
    <property type="match status" value="1"/>
</dbReference>
<dbReference type="Pfam" id="PF13487">
    <property type="entry name" value="HD_5"/>
    <property type="match status" value="1"/>
</dbReference>
<evidence type="ECO:0008006" key="5">
    <source>
        <dbReference type="Google" id="ProtNLM"/>
    </source>
</evidence>
<comment type="caution">
    <text evidence="3">The sequence shown here is derived from an EMBL/GenBank/DDBJ whole genome shotgun (WGS) entry which is preliminary data.</text>
</comment>
<dbReference type="PANTHER" id="PTHR43155:SF2">
    <property type="entry name" value="CYCLIC DI-GMP PHOSPHODIESTERASE PA4108"/>
    <property type="match status" value="1"/>
</dbReference>
<dbReference type="EMBL" id="MEUM01000162">
    <property type="protein sequence ID" value="OGC38875.1"/>
    <property type="molecule type" value="Genomic_DNA"/>
</dbReference>
<dbReference type="InterPro" id="IPR011006">
    <property type="entry name" value="CheY-like_superfamily"/>
</dbReference>
<dbReference type="SMART" id="SM00267">
    <property type="entry name" value="GGDEF"/>
    <property type="match status" value="1"/>
</dbReference>
<reference evidence="3 4" key="1">
    <citation type="journal article" date="2016" name="Nat. Commun.">
        <title>Thousands of microbial genomes shed light on interconnected biogeochemical processes in an aquifer system.</title>
        <authorList>
            <person name="Anantharaman K."/>
            <person name="Brown C.T."/>
            <person name="Hug L.A."/>
            <person name="Sharon I."/>
            <person name="Castelle C.J."/>
            <person name="Probst A.J."/>
            <person name="Thomas B.C."/>
            <person name="Singh A."/>
            <person name="Wilkins M.J."/>
            <person name="Karaoz U."/>
            <person name="Brodie E.L."/>
            <person name="Williams K.H."/>
            <person name="Hubbard S.S."/>
            <person name="Banfield J.F."/>
        </authorList>
    </citation>
    <scope>NUCLEOTIDE SEQUENCE [LARGE SCALE GENOMIC DNA]</scope>
</reference>
<sequence length="461" mass="51451">EGDRILIAAAEICRQCFRKSDVISRIGGDEFAITAIDANLDSKEIIMKRFQDRLSEYNRTQNKDHQLSISIGATFYGPDEPMTFDELLARADRIMYESKSGKRIHELPAASKEASSIASKKIKPGYFAKTDVVKLLIIGADQKENNLIAKTLDQTTPPTIAVEFASKLEPGMKRLLDGGFSVLLLNIGQSGNLGIGIIKTICNTVPDIPIIIIADEKTDNELMINLIREGAQDCLIKQKIEKGRFKRSVLYAIERKHAELELKNNLHNFVHVLESTIETMASIVETRDPYTAGHQRRVSMLAESIAQAMNLSEEQTKSLRLAALIHDVGKIKIPENILSKPNKLDRHEMELIKNHPVSGFEILKAIKFPWLISQIVYQHHERINGSGYPNGIGDKDLLIESKILAVADVVEAMSSDRPYRKAPGIDKALQEIKEKSGELYDPAVVEACIKIFQSHSPPVLK</sequence>
<dbReference type="InterPro" id="IPR043128">
    <property type="entry name" value="Rev_trsase/Diguanyl_cyclase"/>
</dbReference>
<gene>
    <name evidence="3" type="ORF">A2Y85_02750</name>
</gene>
<name>A0A1F4U1M9_UNCW3</name>
<dbReference type="InterPro" id="IPR006675">
    <property type="entry name" value="HDIG_dom"/>
</dbReference>
<protein>
    <recommendedName>
        <fullName evidence="5">Diguanylate cyclase</fullName>
    </recommendedName>
</protein>
<evidence type="ECO:0000313" key="4">
    <source>
        <dbReference type="Proteomes" id="UP000177025"/>
    </source>
</evidence>
<accession>A0A1F4U1M9</accession>
<dbReference type="SUPFAM" id="SSF109604">
    <property type="entry name" value="HD-domain/PDEase-like"/>
    <property type="match status" value="1"/>
</dbReference>